<dbReference type="SUPFAM" id="SSF56112">
    <property type="entry name" value="Protein kinase-like (PK-like)"/>
    <property type="match status" value="1"/>
</dbReference>
<sequence>MEDLFQLLKAINKQPVTNQRDLANAVGLSVGKVNALLKEAEQQGYLTVSRDGKRSRFLITAKGQELLENTLLTQRATKLTLKSEGSGRIRTAIILAAGRRDDFDHPVSMLKLDDTLIIDRNLATLESCGIEQFVLVAGYQADQLAEHLSGKQNVTIINNPRYKWSGTMYGLSLVKGLLHEDFLVLKSDVVFEQRAVNELLKEKNPFSTVIAAPSGHSDEAFVELDREGNIFRISKDIHQINKVQGELTGIAKISMEVFEKMMEYFDGNQNPFLNFEYVLENIGRIYRFTGVMVDDLVWSKVETNEQYQNLINIVYPRILRKETEMKEKFAADTIVDILHISREDIVEISFAGGLTNKNYYVALKDKEYILRLPGIMTQSMISRANEKRNAQIASDRGMNCKLVYCNAETGVKLSEYIENAETLNGRTVKLEENVKLVANMLKQLHTSDFVMENDFNPFDETLKYESLFDGPCADRMYDGYTELRPQFFALQQRLRELGWDQKPCHNDLLANNLVKNGNNGRLYLIDWEYSGINDPMFDVASLFLENEFAPEDQELFFNYYFMGEEVDLAPYQEKILIFQIAQDFLWSVWTVLKESKGDDYGSYGQDRFDRAVVNMAAWEESYGHSKGE</sequence>
<dbReference type="InterPro" id="IPR036388">
    <property type="entry name" value="WH-like_DNA-bd_sf"/>
</dbReference>
<dbReference type="Pfam" id="PF01633">
    <property type="entry name" value="Choline_kinase"/>
    <property type="match status" value="1"/>
</dbReference>
<name>A0A926E750_9FIRM</name>
<accession>A0A926E750</accession>
<dbReference type="RefSeq" id="WP_249295900.1">
    <property type="nucleotide sequence ID" value="NZ_JACRSV010000004.1"/>
</dbReference>
<evidence type="ECO:0000259" key="1">
    <source>
        <dbReference type="Pfam" id="PF12804"/>
    </source>
</evidence>
<dbReference type="Gene3D" id="1.10.10.10">
    <property type="entry name" value="Winged helix-like DNA-binding domain superfamily/Winged helix DNA-binding domain"/>
    <property type="match status" value="1"/>
</dbReference>
<evidence type="ECO:0000313" key="2">
    <source>
        <dbReference type="EMBL" id="MBC8560695.1"/>
    </source>
</evidence>
<dbReference type="PANTHER" id="PTHR22603:SF66">
    <property type="entry name" value="ETHANOLAMINE KINASE"/>
    <property type="match status" value="1"/>
</dbReference>
<dbReference type="GO" id="GO:0004305">
    <property type="term" value="F:ethanolamine kinase activity"/>
    <property type="evidence" value="ECO:0007669"/>
    <property type="project" value="TreeGrafter"/>
</dbReference>
<dbReference type="Gene3D" id="3.30.200.20">
    <property type="entry name" value="Phosphorylase Kinase, domain 1"/>
    <property type="match status" value="1"/>
</dbReference>
<gene>
    <name evidence="2" type="ORF">H8710_11530</name>
</gene>
<dbReference type="PANTHER" id="PTHR22603">
    <property type="entry name" value="CHOLINE/ETHANOALAMINE KINASE"/>
    <property type="match status" value="1"/>
</dbReference>
<dbReference type="GO" id="GO:0016779">
    <property type="term" value="F:nucleotidyltransferase activity"/>
    <property type="evidence" value="ECO:0007669"/>
    <property type="project" value="UniProtKB-ARBA"/>
</dbReference>
<dbReference type="Pfam" id="PF13412">
    <property type="entry name" value="HTH_24"/>
    <property type="match status" value="1"/>
</dbReference>
<dbReference type="InterPro" id="IPR029044">
    <property type="entry name" value="Nucleotide-diphossugar_trans"/>
</dbReference>
<dbReference type="Proteomes" id="UP000610760">
    <property type="component" value="Unassembled WGS sequence"/>
</dbReference>
<organism evidence="2 3">
    <name type="scientific">Fumia xinanensis</name>
    <dbReference type="NCBI Taxonomy" id="2763659"/>
    <lineage>
        <taxon>Bacteria</taxon>
        <taxon>Bacillati</taxon>
        <taxon>Bacillota</taxon>
        <taxon>Clostridia</taxon>
        <taxon>Eubacteriales</taxon>
        <taxon>Oscillospiraceae</taxon>
        <taxon>Fumia</taxon>
    </lineage>
</organism>
<comment type="caution">
    <text evidence="2">The sequence shown here is derived from an EMBL/GenBank/DDBJ whole genome shotgun (WGS) entry which is preliminary data.</text>
</comment>
<dbReference type="SUPFAM" id="SSF46785">
    <property type="entry name" value="Winged helix' DNA-binding domain"/>
    <property type="match status" value="1"/>
</dbReference>
<dbReference type="GO" id="GO:0006646">
    <property type="term" value="P:phosphatidylethanolamine biosynthetic process"/>
    <property type="evidence" value="ECO:0007669"/>
    <property type="project" value="TreeGrafter"/>
</dbReference>
<dbReference type="Gene3D" id="3.90.1200.10">
    <property type="match status" value="1"/>
</dbReference>
<dbReference type="GO" id="GO:0005737">
    <property type="term" value="C:cytoplasm"/>
    <property type="evidence" value="ECO:0007669"/>
    <property type="project" value="TreeGrafter"/>
</dbReference>
<dbReference type="InterPro" id="IPR036390">
    <property type="entry name" value="WH_DNA-bd_sf"/>
</dbReference>
<keyword evidence="3" id="KW-1185">Reference proteome</keyword>
<dbReference type="InterPro" id="IPR011009">
    <property type="entry name" value="Kinase-like_dom_sf"/>
</dbReference>
<dbReference type="CDD" id="cd05151">
    <property type="entry name" value="ChoK-like"/>
    <property type="match status" value="1"/>
</dbReference>
<dbReference type="Gene3D" id="3.90.550.10">
    <property type="entry name" value="Spore Coat Polysaccharide Biosynthesis Protein SpsA, Chain A"/>
    <property type="match status" value="1"/>
</dbReference>
<feature type="domain" description="MobA-like NTP transferase" evidence="1">
    <location>
        <begin position="92"/>
        <end position="217"/>
    </location>
</feature>
<dbReference type="AlphaFoldDB" id="A0A926E750"/>
<reference evidence="2" key="1">
    <citation type="submission" date="2020-08" db="EMBL/GenBank/DDBJ databases">
        <title>Genome public.</title>
        <authorList>
            <person name="Liu C."/>
            <person name="Sun Q."/>
        </authorList>
    </citation>
    <scope>NUCLEOTIDE SEQUENCE</scope>
    <source>
        <strain evidence="2">NSJ-33</strain>
    </source>
</reference>
<proteinExistence type="predicted"/>
<dbReference type="Pfam" id="PF12804">
    <property type="entry name" value="NTP_transf_3"/>
    <property type="match status" value="1"/>
</dbReference>
<dbReference type="InterPro" id="IPR025877">
    <property type="entry name" value="MobA-like_NTP_Trfase"/>
</dbReference>
<evidence type="ECO:0000313" key="3">
    <source>
        <dbReference type="Proteomes" id="UP000610760"/>
    </source>
</evidence>
<dbReference type="SUPFAM" id="SSF53448">
    <property type="entry name" value="Nucleotide-diphospho-sugar transferases"/>
    <property type="match status" value="1"/>
</dbReference>
<dbReference type="EMBL" id="JACRSV010000004">
    <property type="protein sequence ID" value="MBC8560695.1"/>
    <property type="molecule type" value="Genomic_DNA"/>
</dbReference>
<protein>
    <submittedName>
        <fullName evidence="2">Phosphotransferase</fullName>
    </submittedName>
</protein>